<reference evidence="7 8" key="1">
    <citation type="journal article" date="2019" name="Sci. Rep.">
        <title>Comparative genomics of chytrid fungi reveal insights into the obligate biotrophic and pathogenic lifestyle of Synchytrium endobioticum.</title>
        <authorList>
            <person name="van de Vossenberg B.T.L.H."/>
            <person name="Warris S."/>
            <person name="Nguyen H.D.T."/>
            <person name="van Gent-Pelzer M.P.E."/>
            <person name="Joly D.L."/>
            <person name="van de Geest H.C."/>
            <person name="Bonants P.J.M."/>
            <person name="Smith D.S."/>
            <person name="Levesque C.A."/>
            <person name="van der Lee T.A.J."/>
        </authorList>
    </citation>
    <scope>NUCLEOTIDE SEQUENCE [LARGE SCALE GENOMIC DNA]</scope>
    <source>
        <strain evidence="5 8">LEV6574</strain>
        <strain evidence="6 7">MB42</strain>
    </source>
</reference>
<dbReference type="GO" id="GO:0005375">
    <property type="term" value="F:copper ion transmembrane transporter activity"/>
    <property type="evidence" value="ECO:0007669"/>
    <property type="project" value="UniProtKB-UniRule"/>
</dbReference>
<keyword evidence="7" id="KW-1185">Reference proteome</keyword>
<dbReference type="EMBL" id="QEAM01000274">
    <property type="protein sequence ID" value="TPX42371.1"/>
    <property type="molecule type" value="Genomic_DNA"/>
</dbReference>
<comment type="caution">
    <text evidence="5">The sequence shown here is derived from an EMBL/GenBank/DDBJ whole genome shotgun (WGS) entry which is preliminary data.</text>
</comment>
<name>A0A507CTH7_9FUNG</name>
<evidence type="ECO:0000313" key="6">
    <source>
        <dbReference type="EMBL" id="TPX49827.1"/>
    </source>
</evidence>
<dbReference type="Proteomes" id="UP000317494">
    <property type="component" value="Unassembled WGS sequence"/>
</dbReference>
<proteinExistence type="inferred from homology"/>
<dbReference type="PANTHER" id="PTHR12483">
    <property type="entry name" value="SOLUTE CARRIER FAMILY 31 COPPER TRANSPORTERS"/>
    <property type="match status" value="1"/>
</dbReference>
<dbReference type="AlphaFoldDB" id="A0A507CTH7"/>
<evidence type="ECO:0000313" key="5">
    <source>
        <dbReference type="EMBL" id="TPX42371.1"/>
    </source>
</evidence>
<accession>A0A507CTH7</accession>
<evidence type="ECO:0000256" key="2">
    <source>
        <dbReference type="ARBA" id="ARBA00022989"/>
    </source>
</evidence>
<keyword evidence="4" id="KW-0813">Transport</keyword>
<evidence type="ECO:0000256" key="1">
    <source>
        <dbReference type="ARBA" id="ARBA00022692"/>
    </source>
</evidence>
<feature type="transmembrane region" description="Helical" evidence="4">
    <location>
        <begin position="322"/>
        <end position="346"/>
    </location>
</feature>
<keyword evidence="4" id="KW-0187">Copper transport</keyword>
<comment type="subcellular location">
    <subcellularLocation>
        <location evidence="4">Membrane</location>
        <topology evidence="4">Multi-pass membrane protein</topology>
    </subcellularLocation>
</comment>
<dbReference type="GO" id="GO:0016020">
    <property type="term" value="C:membrane"/>
    <property type="evidence" value="ECO:0007669"/>
    <property type="project" value="UniProtKB-SubCell"/>
</dbReference>
<keyword evidence="1 4" id="KW-0812">Transmembrane</keyword>
<gene>
    <name evidence="5" type="ORF">SeLEV6574_g05632</name>
    <name evidence="6" type="ORF">SeMB42_g02471</name>
</gene>
<evidence type="ECO:0000256" key="3">
    <source>
        <dbReference type="ARBA" id="ARBA00023136"/>
    </source>
</evidence>
<dbReference type="Pfam" id="PF04145">
    <property type="entry name" value="Ctr"/>
    <property type="match status" value="1"/>
</dbReference>
<keyword evidence="2 4" id="KW-1133">Transmembrane helix</keyword>
<keyword evidence="3 4" id="KW-0472">Membrane</keyword>
<sequence length="444" mass="48728">MAQYRQVEAKLIRGEASAKTKIALLQRYLLQLWCSSGKDCLRGTKGTMSKMLKLSKHQYPKKLSLNRSKNGCYNSIDERVAQSHGHVHLTFRKGAKMEHHPQMTPRTARSLVALLVAACLVPTAVSAFDQANATASLQSLCHDMPGMPGCYLKKLCDENPSALSEPYCHPISLVGAVCLLDMPRMKGCAAYNAECANNATCQSLYPAPASLPTSATLAQNIYSICNEMSMDGCDRCRLTPTSRYSECDMLEVYSNLCAAMPGMSQCPPWSTFCSSSPGMGSRLCNDGSDPSTQIPSMIMYFHTGLVEFILFKSWIPRTYWQYWLSMLALFLLSVVFEVFQAMHVILDMHLAKSAKPLGSKGTTTGPPAQKRTNWNHVLLKGLLRMVHATFAYALMLVTMTYNVGLFFSVIVGLGVGNMLSAPLIKSAENAMGGTSGDPNWELCC</sequence>
<dbReference type="OrthoDB" id="73901at2759"/>
<keyword evidence="4" id="KW-0406">Ion transport</keyword>
<comment type="similarity">
    <text evidence="4">Belongs to the copper transporter (Ctr) (TC 1.A.56) family. SLC31A subfamily.</text>
</comment>
<organism evidence="5 8">
    <name type="scientific">Synchytrium endobioticum</name>
    <dbReference type="NCBI Taxonomy" id="286115"/>
    <lineage>
        <taxon>Eukaryota</taxon>
        <taxon>Fungi</taxon>
        <taxon>Fungi incertae sedis</taxon>
        <taxon>Chytridiomycota</taxon>
        <taxon>Chytridiomycota incertae sedis</taxon>
        <taxon>Chytridiomycetes</taxon>
        <taxon>Synchytriales</taxon>
        <taxon>Synchytriaceae</taxon>
        <taxon>Synchytrium</taxon>
    </lineage>
</organism>
<dbReference type="VEuPathDB" id="FungiDB:SeMB42_g02471"/>
<protein>
    <recommendedName>
        <fullName evidence="4">Copper transport protein</fullName>
    </recommendedName>
</protein>
<feature type="transmembrane region" description="Helical" evidence="4">
    <location>
        <begin position="390"/>
        <end position="415"/>
    </location>
</feature>
<dbReference type="InterPro" id="IPR007274">
    <property type="entry name" value="Cop_transporter"/>
</dbReference>
<dbReference type="EMBL" id="QEAN01000076">
    <property type="protein sequence ID" value="TPX49827.1"/>
    <property type="molecule type" value="Genomic_DNA"/>
</dbReference>
<evidence type="ECO:0000313" key="7">
    <source>
        <dbReference type="Proteomes" id="UP000317494"/>
    </source>
</evidence>
<dbReference type="Proteomes" id="UP000320475">
    <property type="component" value="Unassembled WGS sequence"/>
</dbReference>
<evidence type="ECO:0000256" key="4">
    <source>
        <dbReference type="RuleBase" id="RU367022"/>
    </source>
</evidence>
<keyword evidence="4" id="KW-0186">Copper</keyword>
<evidence type="ECO:0000313" key="8">
    <source>
        <dbReference type="Proteomes" id="UP000320475"/>
    </source>
</evidence>